<protein>
    <submittedName>
        <fullName evidence="1">Uncharacterized protein</fullName>
    </submittedName>
</protein>
<evidence type="ECO:0000313" key="1">
    <source>
        <dbReference type="EMBL" id="SFC16629.1"/>
    </source>
</evidence>
<dbReference type="OrthoDB" id="957711at2"/>
<evidence type="ECO:0000313" key="2">
    <source>
        <dbReference type="Proteomes" id="UP000198598"/>
    </source>
</evidence>
<proteinExistence type="predicted"/>
<accession>A0A1I1GXQ4</accession>
<gene>
    <name evidence="1" type="ORF">SAMN05216167_101582</name>
</gene>
<organism evidence="1 2">
    <name type="scientific">Spirosoma endophyticum</name>
    <dbReference type="NCBI Taxonomy" id="662367"/>
    <lineage>
        <taxon>Bacteria</taxon>
        <taxon>Pseudomonadati</taxon>
        <taxon>Bacteroidota</taxon>
        <taxon>Cytophagia</taxon>
        <taxon>Cytophagales</taxon>
        <taxon>Cytophagaceae</taxon>
        <taxon>Spirosoma</taxon>
    </lineage>
</organism>
<reference evidence="1 2" key="1">
    <citation type="submission" date="2016-10" db="EMBL/GenBank/DDBJ databases">
        <authorList>
            <person name="de Groot N.N."/>
        </authorList>
    </citation>
    <scope>NUCLEOTIDE SEQUENCE [LARGE SCALE GENOMIC DNA]</scope>
    <source>
        <strain evidence="1 2">DSM 26130</strain>
    </source>
</reference>
<keyword evidence="2" id="KW-1185">Reference proteome</keyword>
<sequence>MEDFTPEQIIGITNSYTNMARALNKFQVMHWPELTLEQQLDLNAYQNSLLNRGQDIYTRTIRPAFKSASEMSAIIRHATDEATLSLQRMNDPVVALNIGAITVALASYVSRSNMRGIQTALRELGDLLKMEAE</sequence>
<dbReference type="EMBL" id="FOLQ01000001">
    <property type="protein sequence ID" value="SFC16629.1"/>
    <property type="molecule type" value="Genomic_DNA"/>
</dbReference>
<name>A0A1I1GXQ4_9BACT</name>
<dbReference type="RefSeq" id="WP_093822927.1">
    <property type="nucleotide sequence ID" value="NZ_FOLQ01000001.1"/>
</dbReference>
<dbReference type="AlphaFoldDB" id="A0A1I1GXQ4"/>
<dbReference type="Proteomes" id="UP000198598">
    <property type="component" value="Unassembled WGS sequence"/>
</dbReference>